<evidence type="ECO:0000313" key="2">
    <source>
        <dbReference type="EMBL" id="MBW0481796.1"/>
    </source>
</evidence>
<dbReference type="AlphaFoldDB" id="A0A9Q3GVU8"/>
<name>A0A9Q3GVU8_9BASI</name>
<feature type="compositionally biased region" description="Basic and acidic residues" evidence="1">
    <location>
        <begin position="127"/>
        <end position="140"/>
    </location>
</feature>
<proteinExistence type="predicted"/>
<dbReference type="Proteomes" id="UP000765509">
    <property type="component" value="Unassembled WGS sequence"/>
</dbReference>
<feature type="region of interest" description="Disordered" evidence="1">
    <location>
        <begin position="1"/>
        <end position="26"/>
    </location>
</feature>
<sequence length="140" mass="16441">MSSVHLRDLGVPRNQKEERKELQYAPPTPKRTFTIEYGKQEGQPGFKQDRNWGKLPEVMSQKDIFQRPYRNYQRLALQKAVQSLRREGSQATIQDIEWKWIQREHIWTPFAKQGVDQANSQVASNHSEFHKSVAESHHSS</sequence>
<gene>
    <name evidence="2" type="ORF">O181_021511</name>
</gene>
<feature type="compositionally biased region" description="Basic and acidic residues" evidence="1">
    <location>
        <begin position="1"/>
        <end position="22"/>
    </location>
</feature>
<feature type="compositionally biased region" description="Polar residues" evidence="1">
    <location>
        <begin position="117"/>
        <end position="126"/>
    </location>
</feature>
<accession>A0A9Q3GVU8</accession>
<protein>
    <submittedName>
        <fullName evidence="2">Uncharacterized protein</fullName>
    </submittedName>
</protein>
<evidence type="ECO:0000313" key="3">
    <source>
        <dbReference type="Proteomes" id="UP000765509"/>
    </source>
</evidence>
<reference evidence="2" key="1">
    <citation type="submission" date="2021-03" db="EMBL/GenBank/DDBJ databases">
        <title>Draft genome sequence of rust myrtle Austropuccinia psidii MF-1, a brazilian biotype.</title>
        <authorList>
            <person name="Quecine M.C."/>
            <person name="Pachon D.M.R."/>
            <person name="Bonatelli M.L."/>
            <person name="Correr F.H."/>
            <person name="Franceschini L.M."/>
            <person name="Leite T.F."/>
            <person name="Margarido G.R.A."/>
            <person name="Almeida C.A."/>
            <person name="Ferrarezi J.A."/>
            <person name="Labate C.A."/>
        </authorList>
    </citation>
    <scope>NUCLEOTIDE SEQUENCE</scope>
    <source>
        <strain evidence="2">MF-1</strain>
    </source>
</reference>
<organism evidence="2 3">
    <name type="scientific">Austropuccinia psidii MF-1</name>
    <dbReference type="NCBI Taxonomy" id="1389203"/>
    <lineage>
        <taxon>Eukaryota</taxon>
        <taxon>Fungi</taxon>
        <taxon>Dikarya</taxon>
        <taxon>Basidiomycota</taxon>
        <taxon>Pucciniomycotina</taxon>
        <taxon>Pucciniomycetes</taxon>
        <taxon>Pucciniales</taxon>
        <taxon>Sphaerophragmiaceae</taxon>
        <taxon>Austropuccinia</taxon>
    </lineage>
</organism>
<keyword evidence="3" id="KW-1185">Reference proteome</keyword>
<evidence type="ECO:0000256" key="1">
    <source>
        <dbReference type="SAM" id="MobiDB-lite"/>
    </source>
</evidence>
<comment type="caution">
    <text evidence="2">The sequence shown here is derived from an EMBL/GenBank/DDBJ whole genome shotgun (WGS) entry which is preliminary data.</text>
</comment>
<dbReference type="EMBL" id="AVOT02006522">
    <property type="protein sequence ID" value="MBW0481796.1"/>
    <property type="molecule type" value="Genomic_DNA"/>
</dbReference>
<feature type="region of interest" description="Disordered" evidence="1">
    <location>
        <begin position="117"/>
        <end position="140"/>
    </location>
</feature>